<dbReference type="InterPro" id="IPR006102">
    <property type="entry name" value="Ig-like_GH2"/>
</dbReference>
<dbReference type="eggNOG" id="COG3250">
    <property type="taxonomic scope" value="Bacteria"/>
</dbReference>
<name>F3ZUW3_9BACE</name>
<evidence type="ECO:0000259" key="7">
    <source>
        <dbReference type="Pfam" id="PF18565"/>
    </source>
</evidence>
<dbReference type="SUPFAM" id="SSF51445">
    <property type="entry name" value="(Trans)glycosidases"/>
    <property type="match status" value="1"/>
</dbReference>
<dbReference type="Gene3D" id="2.60.120.260">
    <property type="entry name" value="Galactose-binding domain-like"/>
    <property type="match status" value="1"/>
</dbReference>
<dbReference type="GO" id="GO:0004565">
    <property type="term" value="F:beta-galactosidase activity"/>
    <property type="evidence" value="ECO:0007669"/>
    <property type="project" value="UniProtKB-EC"/>
</dbReference>
<dbReference type="GO" id="GO:0005975">
    <property type="term" value="P:carbohydrate metabolic process"/>
    <property type="evidence" value="ECO:0007669"/>
    <property type="project" value="InterPro"/>
</dbReference>
<dbReference type="SUPFAM" id="SSF49785">
    <property type="entry name" value="Galactose-binding domain-like"/>
    <property type="match status" value="1"/>
</dbReference>
<dbReference type="NCBIfam" id="NF041463">
    <property type="entry name" value="GalB"/>
    <property type="match status" value="1"/>
</dbReference>
<dbReference type="HOGENOM" id="CLU_006501_0_2_10"/>
<dbReference type="Pfam" id="PF22666">
    <property type="entry name" value="Glyco_hydro_2_N2"/>
    <property type="match status" value="1"/>
</dbReference>
<evidence type="ECO:0000256" key="3">
    <source>
        <dbReference type="ARBA" id="ARBA00023295"/>
    </source>
</evidence>
<gene>
    <name evidence="9" type="ORF">Bcop_1219</name>
</gene>
<dbReference type="Gene3D" id="2.60.40.10">
    <property type="entry name" value="Immunoglobulins"/>
    <property type="match status" value="3"/>
</dbReference>
<keyword evidence="2 9" id="KW-0378">Hydrolase</keyword>
<keyword evidence="3 9" id="KW-0326">Glycosidase</keyword>
<evidence type="ECO:0000313" key="10">
    <source>
        <dbReference type="Proteomes" id="UP000018439"/>
    </source>
</evidence>
<dbReference type="InterPro" id="IPR036156">
    <property type="entry name" value="Beta-gal/glucu_dom_sf"/>
</dbReference>
<dbReference type="InterPro" id="IPR006101">
    <property type="entry name" value="Glyco_hydro_2"/>
</dbReference>
<accession>F3ZUW3</accession>
<dbReference type="InterPro" id="IPR040605">
    <property type="entry name" value="Glyco_hydro2_dom5"/>
</dbReference>
<evidence type="ECO:0000259" key="6">
    <source>
        <dbReference type="Pfam" id="PF16355"/>
    </source>
</evidence>
<evidence type="ECO:0000259" key="5">
    <source>
        <dbReference type="Pfam" id="PF02836"/>
    </source>
</evidence>
<dbReference type="Pfam" id="PF16355">
    <property type="entry name" value="DUF4982"/>
    <property type="match status" value="1"/>
</dbReference>
<dbReference type="InterPro" id="IPR051913">
    <property type="entry name" value="GH2_Domain-Containing"/>
</dbReference>
<dbReference type="STRING" id="679937.Bcop_1219"/>
<dbReference type="PANTHER" id="PTHR42732:SF1">
    <property type="entry name" value="BETA-MANNOSIDASE"/>
    <property type="match status" value="1"/>
</dbReference>
<comment type="similarity">
    <text evidence="1">Belongs to the glycosyl hydrolase 2 family.</text>
</comment>
<dbReference type="Proteomes" id="UP000018439">
    <property type="component" value="Chromosome"/>
</dbReference>
<dbReference type="Gene3D" id="3.20.20.80">
    <property type="entry name" value="Glycosidases"/>
    <property type="match status" value="1"/>
</dbReference>
<dbReference type="Pfam" id="PF02836">
    <property type="entry name" value="Glyco_hydro_2_C"/>
    <property type="match status" value="1"/>
</dbReference>
<feature type="domain" description="Glycoside hydrolase family 2 catalytic" evidence="5">
    <location>
        <begin position="340"/>
        <end position="501"/>
    </location>
</feature>
<evidence type="ECO:0000259" key="8">
    <source>
        <dbReference type="Pfam" id="PF22666"/>
    </source>
</evidence>
<evidence type="ECO:0000256" key="2">
    <source>
        <dbReference type="ARBA" id="ARBA00022801"/>
    </source>
</evidence>
<dbReference type="InterPro" id="IPR032311">
    <property type="entry name" value="DUF4982"/>
</dbReference>
<evidence type="ECO:0000256" key="1">
    <source>
        <dbReference type="ARBA" id="ARBA00007401"/>
    </source>
</evidence>
<dbReference type="InterPro" id="IPR008979">
    <property type="entry name" value="Galactose-bd-like_sf"/>
</dbReference>
<dbReference type="InterPro" id="IPR048229">
    <property type="entry name" value="GalB-like"/>
</dbReference>
<feature type="domain" description="DUF4982" evidence="6">
    <location>
        <begin position="685"/>
        <end position="744"/>
    </location>
</feature>
<dbReference type="InterPro" id="IPR006103">
    <property type="entry name" value="Glyco_hydro_2_cat"/>
</dbReference>
<dbReference type="PANTHER" id="PTHR42732">
    <property type="entry name" value="BETA-GALACTOSIDASE"/>
    <property type="match status" value="1"/>
</dbReference>
<dbReference type="Pfam" id="PF18565">
    <property type="entry name" value="Glyco_hydro2_C5"/>
    <property type="match status" value="1"/>
</dbReference>
<proteinExistence type="inferred from homology"/>
<protein>
    <submittedName>
        <fullName evidence="9">Beta-galactosidase</fullName>
        <ecNumber evidence="9">3.2.1.23</ecNumber>
    </submittedName>
</protein>
<feature type="domain" description="Beta-mannosidase-like galactose-binding" evidence="8">
    <location>
        <begin position="114"/>
        <end position="193"/>
    </location>
</feature>
<evidence type="ECO:0000259" key="4">
    <source>
        <dbReference type="Pfam" id="PF00703"/>
    </source>
</evidence>
<organism evidence="9 10">
    <name type="scientific">Bacteroides coprosuis DSM 18011</name>
    <dbReference type="NCBI Taxonomy" id="679937"/>
    <lineage>
        <taxon>Bacteria</taxon>
        <taxon>Pseudomonadati</taxon>
        <taxon>Bacteroidota</taxon>
        <taxon>Bacteroidia</taxon>
        <taxon>Bacteroidales</taxon>
        <taxon>Bacteroidaceae</taxon>
        <taxon>Bacteroides</taxon>
    </lineage>
</organism>
<dbReference type="EC" id="3.2.1.23" evidence="9"/>
<dbReference type="Pfam" id="PF00703">
    <property type="entry name" value="Glyco_hydro_2"/>
    <property type="match status" value="1"/>
</dbReference>
<dbReference type="OrthoDB" id="9801077at2"/>
<sequence>MKRFLVFVAVVLLFLPYSSARERMLFNEGWSFKKEDPLSIQKDNRLDYEKIKKWILPSGNRFLKNAPLYAQPQEKLNGGEYTEISFDDSSWRVLNLPHDWGIEGPFVQDLPGETAKLEWFGVAWYRKQFEVSSEDVNKQFFLEIDGAMSYSTVWCNGELVGGWPYGYASYQVDLTPYIKAGEKNQLAIRLDNPNISSRWYPGGGIYRNVWLTKTNPIHIDQWGTFVTTPQVSAEKAEVHVAVSLANAEKDHAQVVLRSTLYLQDKEGNIEGDALVSTEQKVCACSSKTVSQVLSLEQPKLWDVEHPDMYVVKTEVLNNEEVLDTYLTPFGIRTIEFTAEDGFHLNGRRVQLKGVCMHHDHGALGAAFHTRAMERQIEILKEMGVNAIRTSHNLPAQEMLDLCDRMGILVLDEFVDTWVMPKKENGYSKLFVDWNEQDLRAFIHRDRNHPSIIAWSIGNEVGEQHNEQGIVIGKWLSTVVREEDSTRPTTIGNDNPQAGFNGFERVADVFGYNYKPHFYAKFKEENPEIPLYGSETASCISTRGEYLFPVDNDKSGGKIGFYMSSYDLFAPGWACPPDTEFEGQDRVKASAGEFVWTGFDYLGEPTPFTADMTVLSNYHSDEERAQAEKDLKEAGKLTVPSRSSYFGIVDLAGFKKDRFYIYQAHWRPELPMAHILPHWNWADRKGEITPIHVYTSGDEAELFLNGKSLGRKSKGEYEYRLRWDDVVYEPGEVKVIAYKNGKEWAEDVVKTTGNATQLKLEADRQAMKADGSDLIFITVDICDKEGLMHPKASNKIEFEVKGAAEIVATDNGDQTSHASFLNPYINAFNGKALVILRSVKGKSGNIILKAKSKGLRGSQIKLKSTEL</sequence>
<keyword evidence="10" id="KW-1185">Reference proteome</keyword>
<dbReference type="EMBL" id="CM001167">
    <property type="protein sequence ID" value="EGJ71423.1"/>
    <property type="molecule type" value="Genomic_DNA"/>
</dbReference>
<feature type="domain" description="Glycoside hydrolase family 2" evidence="7">
    <location>
        <begin position="757"/>
        <end position="859"/>
    </location>
</feature>
<reference evidence="9 10" key="1">
    <citation type="journal article" date="2011" name="Stand. Genomic Sci.">
        <title>Non-contiguous finished genome sequence of Bacteroides coprosuis type strain (PC139).</title>
        <authorList>
            <person name="Land M."/>
            <person name="Held B."/>
            <person name="Gronow S."/>
            <person name="Abt B."/>
            <person name="Lucas S."/>
            <person name="Del Rio T.G."/>
            <person name="Nolan M."/>
            <person name="Tice H."/>
            <person name="Cheng J.F."/>
            <person name="Pitluck S."/>
            <person name="Liolios K."/>
            <person name="Pagani I."/>
            <person name="Ivanova N."/>
            <person name="Mavromatis K."/>
            <person name="Mikhailova N."/>
            <person name="Pati A."/>
            <person name="Tapia R."/>
            <person name="Han C."/>
            <person name="Goodwin L."/>
            <person name="Chen A."/>
            <person name="Palaniappan K."/>
            <person name="Hauser L."/>
            <person name="Brambilla E.M."/>
            <person name="Rohde M."/>
            <person name="Goker M."/>
            <person name="Detter J.C."/>
            <person name="Woyke T."/>
            <person name="Bristow J."/>
            <person name="Eisen J.A."/>
            <person name="Markowitz V."/>
            <person name="Hugenholtz P."/>
            <person name="Kyrpides N.C."/>
            <person name="Klenk H.P."/>
            <person name="Lapidus A."/>
        </authorList>
    </citation>
    <scope>NUCLEOTIDE SEQUENCE [LARGE SCALE GENOMIC DNA]</scope>
    <source>
        <strain evidence="9 10">DSM 18011</strain>
    </source>
</reference>
<dbReference type="InterPro" id="IPR054593">
    <property type="entry name" value="Beta-mannosidase-like_N2"/>
</dbReference>
<dbReference type="SUPFAM" id="SSF49303">
    <property type="entry name" value="beta-Galactosidase/glucuronidase domain"/>
    <property type="match status" value="1"/>
</dbReference>
<dbReference type="InterPro" id="IPR013783">
    <property type="entry name" value="Ig-like_fold"/>
</dbReference>
<dbReference type="PRINTS" id="PR00132">
    <property type="entry name" value="GLHYDRLASE2"/>
</dbReference>
<dbReference type="InterPro" id="IPR017853">
    <property type="entry name" value="GH"/>
</dbReference>
<feature type="domain" description="Glycoside hydrolase family 2 immunoglobulin-like beta-sandwich" evidence="4">
    <location>
        <begin position="218"/>
        <end position="332"/>
    </location>
</feature>
<dbReference type="AlphaFoldDB" id="F3ZUW3"/>
<evidence type="ECO:0000313" key="9">
    <source>
        <dbReference type="EMBL" id="EGJ71423.1"/>
    </source>
</evidence>